<keyword evidence="2" id="KW-1133">Transmembrane helix</keyword>
<keyword evidence="2" id="KW-0812">Transmembrane</keyword>
<feature type="region of interest" description="Disordered" evidence="1">
    <location>
        <begin position="163"/>
        <end position="186"/>
    </location>
</feature>
<keyword evidence="4" id="KW-1185">Reference proteome</keyword>
<keyword evidence="2" id="KW-0472">Membrane</keyword>
<protein>
    <recommendedName>
        <fullName evidence="5">Mid2 domain-containing protein</fullName>
    </recommendedName>
</protein>
<proteinExistence type="predicted"/>
<gene>
    <name evidence="3" type="ORF">BDV25DRAFT_138060</name>
</gene>
<feature type="compositionally biased region" description="Polar residues" evidence="1">
    <location>
        <begin position="228"/>
        <end position="239"/>
    </location>
</feature>
<feature type="region of interest" description="Disordered" evidence="1">
    <location>
        <begin position="221"/>
        <end position="258"/>
    </location>
</feature>
<reference evidence="3 4" key="1">
    <citation type="submission" date="2019-04" db="EMBL/GenBank/DDBJ databases">
        <title>Friends and foes A comparative genomics study of 23 Aspergillus species from section Flavi.</title>
        <authorList>
            <consortium name="DOE Joint Genome Institute"/>
            <person name="Kjaerbolling I."/>
            <person name="Vesth T."/>
            <person name="Frisvad J.C."/>
            <person name="Nybo J.L."/>
            <person name="Theobald S."/>
            <person name="Kildgaard S."/>
            <person name="Isbrandt T."/>
            <person name="Kuo A."/>
            <person name="Sato A."/>
            <person name="Lyhne E.K."/>
            <person name="Kogle M.E."/>
            <person name="Wiebenga A."/>
            <person name="Kun R.S."/>
            <person name="Lubbers R.J."/>
            <person name="Makela M.R."/>
            <person name="Barry K."/>
            <person name="Chovatia M."/>
            <person name="Clum A."/>
            <person name="Daum C."/>
            <person name="Haridas S."/>
            <person name="He G."/>
            <person name="LaButti K."/>
            <person name="Lipzen A."/>
            <person name="Mondo S."/>
            <person name="Riley R."/>
            <person name="Salamov A."/>
            <person name="Simmons B.A."/>
            <person name="Magnuson J.K."/>
            <person name="Henrissat B."/>
            <person name="Mortensen U.H."/>
            <person name="Larsen T.O."/>
            <person name="Devries R.P."/>
            <person name="Grigoriev I.V."/>
            <person name="Machida M."/>
            <person name="Baker S.E."/>
            <person name="Andersen M.R."/>
        </authorList>
    </citation>
    <scope>NUCLEOTIDE SEQUENCE [LARGE SCALE GENOMIC DNA]</scope>
    <source>
        <strain evidence="3 4">IBT 18842</strain>
    </source>
</reference>
<organism evidence="3 4">
    <name type="scientific">Aspergillus avenaceus</name>
    <dbReference type="NCBI Taxonomy" id="36643"/>
    <lineage>
        <taxon>Eukaryota</taxon>
        <taxon>Fungi</taxon>
        <taxon>Dikarya</taxon>
        <taxon>Ascomycota</taxon>
        <taxon>Pezizomycotina</taxon>
        <taxon>Eurotiomycetes</taxon>
        <taxon>Eurotiomycetidae</taxon>
        <taxon>Eurotiales</taxon>
        <taxon>Aspergillaceae</taxon>
        <taxon>Aspergillus</taxon>
        <taxon>Aspergillus subgen. Circumdati</taxon>
    </lineage>
</organism>
<feature type="compositionally biased region" description="Low complexity" evidence="1">
    <location>
        <begin position="165"/>
        <end position="186"/>
    </location>
</feature>
<feature type="compositionally biased region" description="Basic and acidic residues" evidence="1">
    <location>
        <begin position="249"/>
        <end position="258"/>
    </location>
</feature>
<sequence>MSTITPTATLDPKWTPSVYGCRQQGDFWIWDFRAQNDQRTVLGGPSQTTNCFPSTWNPTSAYAATECPAGFTSACQSSGAEVSTTICCPTVYSFSCVETSKNPHGPWFPCMSQYATSMKRTITRTDFAANTITFGEVTQRPNLHLFAMAMVIASPTATVTSGLEATSTSPVSSNTSPPSPGSSSISAGAAAGIGVGSAAGVVLIALSAWFLLLRRRKPAGFSAPPEAQATSAVQNTKLIQGSLPPQELTGEHARELPG</sequence>
<evidence type="ECO:0000313" key="3">
    <source>
        <dbReference type="EMBL" id="KAE8152245.1"/>
    </source>
</evidence>
<accession>A0A5N6U0X3</accession>
<evidence type="ECO:0008006" key="5">
    <source>
        <dbReference type="Google" id="ProtNLM"/>
    </source>
</evidence>
<dbReference type="Proteomes" id="UP000325780">
    <property type="component" value="Unassembled WGS sequence"/>
</dbReference>
<dbReference type="AlphaFoldDB" id="A0A5N6U0X3"/>
<evidence type="ECO:0000256" key="1">
    <source>
        <dbReference type="SAM" id="MobiDB-lite"/>
    </source>
</evidence>
<dbReference type="OrthoDB" id="4506857at2759"/>
<evidence type="ECO:0000256" key="2">
    <source>
        <dbReference type="SAM" id="Phobius"/>
    </source>
</evidence>
<evidence type="ECO:0000313" key="4">
    <source>
        <dbReference type="Proteomes" id="UP000325780"/>
    </source>
</evidence>
<feature type="transmembrane region" description="Helical" evidence="2">
    <location>
        <begin position="183"/>
        <end position="212"/>
    </location>
</feature>
<name>A0A5N6U0X3_ASPAV</name>
<dbReference type="EMBL" id="ML742056">
    <property type="protein sequence ID" value="KAE8152245.1"/>
    <property type="molecule type" value="Genomic_DNA"/>
</dbReference>